<dbReference type="InterPro" id="IPR010001">
    <property type="entry name" value="BofA"/>
</dbReference>
<feature type="transmembrane region" description="Helical" evidence="1">
    <location>
        <begin position="31"/>
        <end position="48"/>
    </location>
</feature>
<reference evidence="2" key="2">
    <citation type="journal article" date="2021" name="PeerJ">
        <title>Extensive microbial diversity within the chicken gut microbiome revealed by metagenomics and culture.</title>
        <authorList>
            <person name="Gilroy R."/>
            <person name="Ravi A."/>
            <person name="Getino M."/>
            <person name="Pursley I."/>
            <person name="Horton D.L."/>
            <person name="Alikhan N.F."/>
            <person name="Baker D."/>
            <person name="Gharbi K."/>
            <person name="Hall N."/>
            <person name="Watson M."/>
            <person name="Adriaenssens E.M."/>
            <person name="Foster-Nyarko E."/>
            <person name="Jarju S."/>
            <person name="Secka A."/>
            <person name="Antonio M."/>
            <person name="Oren A."/>
            <person name="Chaudhuri R.R."/>
            <person name="La Ragione R."/>
            <person name="Hildebrand F."/>
            <person name="Pallen M.J."/>
        </authorList>
    </citation>
    <scope>NUCLEOTIDE SEQUENCE</scope>
    <source>
        <strain evidence="2">11687</strain>
    </source>
</reference>
<keyword evidence="1" id="KW-0472">Membrane</keyword>
<reference evidence="2" key="1">
    <citation type="submission" date="2020-10" db="EMBL/GenBank/DDBJ databases">
        <authorList>
            <person name="Gilroy R."/>
        </authorList>
    </citation>
    <scope>NUCLEOTIDE SEQUENCE</scope>
    <source>
        <strain evidence="2">11687</strain>
    </source>
</reference>
<feature type="transmembrane region" description="Helical" evidence="1">
    <location>
        <begin position="6"/>
        <end position="24"/>
    </location>
</feature>
<proteinExistence type="predicted"/>
<gene>
    <name evidence="2" type="ORF">IAC57_02060</name>
</gene>
<protein>
    <submittedName>
        <fullName evidence="2">Pro-sigmaK processing inhibitor BofA family protein</fullName>
    </submittedName>
</protein>
<keyword evidence="1" id="KW-0812">Transmembrane</keyword>
<evidence type="ECO:0000313" key="3">
    <source>
        <dbReference type="Proteomes" id="UP000824081"/>
    </source>
</evidence>
<evidence type="ECO:0000313" key="2">
    <source>
        <dbReference type="EMBL" id="HIU58864.1"/>
    </source>
</evidence>
<dbReference type="Pfam" id="PF07441">
    <property type="entry name" value="BofA"/>
    <property type="match status" value="1"/>
</dbReference>
<evidence type="ECO:0000256" key="1">
    <source>
        <dbReference type="SAM" id="Phobius"/>
    </source>
</evidence>
<sequence length="84" mass="9305">MAWWESALIIIGIALLVFVALKLLKVSFKVLWKLLINALVGGVVLWLLNLIPGVDMPINWLTTIATGLFGVPAVFIIFLVSLFR</sequence>
<comment type="caution">
    <text evidence="2">The sequence shown here is derived from an EMBL/GenBank/DDBJ whole genome shotgun (WGS) entry which is preliminary data.</text>
</comment>
<dbReference type="Proteomes" id="UP000824081">
    <property type="component" value="Unassembled WGS sequence"/>
</dbReference>
<name>A0A9D1SFV6_9FIRM</name>
<accession>A0A9D1SFV6</accession>
<feature type="transmembrane region" description="Helical" evidence="1">
    <location>
        <begin position="60"/>
        <end position="83"/>
    </location>
</feature>
<dbReference type="EMBL" id="DVMZ01000056">
    <property type="protein sequence ID" value="HIU58864.1"/>
    <property type="molecule type" value="Genomic_DNA"/>
</dbReference>
<keyword evidence="1" id="KW-1133">Transmembrane helix</keyword>
<organism evidence="2 3">
    <name type="scientific">Candidatus Scatosoma pullistercoris</name>
    <dbReference type="NCBI Taxonomy" id="2840934"/>
    <lineage>
        <taxon>Bacteria</taxon>
        <taxon>Bacillati</taxon>
        <taxon>Bacillota</taxon>
        <taxon>Clostridia</taxon>
        <taxon>Candidatus Scatosoma</taxon>
    </lineage>
</organism>
<dbReference type="AlphaFoldDB" id="A0A9D1SFV6"/>